<keyword evidence="1" id="KW-0812">Transmembrane</keyword>
<evidence type="ECO:0000313" key="3">
    <source>
        <dbReference type="Proteomes" id="UP001181313"/>
    </source>
</evidence>
<gene>
    <name evidence="2" type="ORF">ROS62_01230</name>
</gene>
<dbReference type="EMBL" id="JAVSGH010000001">
    <property type="protein sequence ID" value="MDT3723584.1"/>
    <property type="molecule type" value="Genomic_DNA"/>
</dbReference>
<evidence type="ECO:0000313" key="2">
    <source>
        <dbReference type="EMBL" id="MDT3723584.1"/>
    </source>
</evidence>
<proteinExistence type="predicted"/>
<sequence length="118" mass="11712">MTRTAPAVPPWLADALRSQRGPVFRSAVLRGALGGGPMLLAAVLAGRPTLGVVAAIGAMFAGIDDRPGSRRAAVARIGTPGLAGAAGQLTGALAGDHVSVVRSPSPGITCRSCRSPCC</sequence>
<name>A0ABU3HSK9_9ACTN</name>
<feature type="transmembrane region" description="Helical" evidence="1">
    <location>
        <begin position="38"/>
        <end position="61"/>
    </location>
</feature>
<accession>A0ABU3HSK9</accession>
<protein>
    <submittedName>
        <fullName evidence="2">Uncharacterized protein</fullName>
    </submittedName>
</protein>
<keyword evidence="1" id="KW-0472">Membrane</keyword>
<organism evidence="2 3">
    <name type="scientific">Streptomyces althioticus subsp. attaecolombicae</name>
    <dbReference type="NCBI Taxonomy" id="3075534"/>
    <lineage>
        <taxon>Bacteria</taxon>
        <taxon>Bacillati</taxon>
        <taxon>Actinomycetota</taxon>
        <taxon>Actinomycetes</taxon>
        <taxon>Kitasatosporales</taxon>
        <taxon>Streptomycetaceae</taxon>
        <taxon>Streptomyces</taxon>
        <taxon>Streptomyces althioticus group</taxon>
    </lineage>
</organism>
<comment type="caution">
    <text evidence="2">The sequence shown here is derived from an EMBL/GenBank/DDBJ whole genome shotgun (WGS) entry which is preliminary data.</text>
</comment>
<dbReference type="Proteomes" id="UP001181313">
    <property type="component" value="Unassembled WGS sequence"/>
</dbReference>
<reference evidence="2" key="1">
    <citation type="submission" date="2024-05" db="EMBL/GenBank/DDBJ databases">
        <title>30 novel species of actinomycetes from the DSMZ collection.</title>
        <authorList>
            <person name="Nouioui I."/>
        </authorList>
    </citation>
    <scope>NUCLEOTIDE SEQUENCE</scope>
    <source>
        <strain evidence="2">DSM 41972</strain>
    </source>
</reference>
<keyword evidence="1" id="KW-1133">Transmembrane helix</keyword>
<evidence type="ECO:0000256" key="1">
    <source>
        <dbReference type="SAM" id="Phobius"/>
    </source>
</evidence>
<keyword evidence="3" id="KW-1185">Reference proteome</keyword>